<dbReference type="Pfam" id="PF01652">
    <property type="entry name" value="IF4E"/>
    <property type="match status" value="1"/>
</dbReference>
<dbReference type="GO" id="GO:0000340">
    <property type="term" value="F:RNA 7-methylguanosine cap binding"/>
    <property type="evidence" value="ECO:0007669"/>
    <property type="project" value="TreeGrafter"/>
</dbReference>
<protein>
    <recommendedName>
        <fullName evidence="3">EIF-4F 25 kDa subunit</fullName>
    </recommendedName>
</protein>
<name>A0A7S0LND7_9EUKA</name>
<dbReference type="FunFam" id="3.30.760.10:FF:000043">
    <property type="entry name" value="Predicted protein"/>
    <property type="match status" value="1"/>
</dbReference>
<evidence type="ECO:0000256" key="1">
    <source>
        <dbReference type="RuleBase" id="RU004374"/>
    </source>
</evidence>
<dbReference type="InterPro" id="IPR001040">
    <property type="entry name" value="TIF_eIF_4E"/>
</dbReference>
<proteinExistence type="inferred from homology"/>
<keyword evidence="1" id="KW-0648">Protein biosynthesis</keyword>
<dbReference type="GO" id="GO:0016281">
    <property type="term" value="C:eukaryotic translation initiation factor 4F complex"/>
    <property type="evidence" value="ECO:0007669"/>
    <property type="project" value="TreeGrafter"/>
</dbReference>
<dbReference type="PANTHER" id="PTHR11960">
    <property type="entry name" value="EUKARYOTIC TRANSLATION INITIATION FACTOR 4E RELATED"/>
    <property type="match status" value="1"/>
</dbReference>
<keyword evidence="1" id="KW-0396">Initiation factor</keyword>
<evidence type="ECO:0000313" key="2">
    <source>
        <dbReference type="EMBL" id="CAD8617886.1"/>
    </source>
</evidence>
<keyword evidence="1" id="KW-0694">RNA-binding</keyword>
<dbReference type="PANTHER" id="PTHR11960:SF18">
    <property type="entry name" value="EUKARYOTIC TRANSLATION INITIATION FACTOR 4E HOMOLOGOUS PROTEIN, ISOFORM B"/>
    <property type="match status" value="1"/>
</dbReference>
<dbReference type="EMBL" id="HBEY01044357">
    <property type="protein sequence ID" value="CAD8617886.1"/>
    <property type="molecule type" value="Transcribed_RNA"/>
</dbReference>
<gene>
    <name evidence="2" type="ORF">CPEL01642_LOCUS21267</name>
</gene>
<evidence type="ECO:0008006" key="3">
    <source>
        <dbReference type="Google" id="ProtNLM"/>
    </source>
</evidence>
<dbReference type="InterPro" id="IPR019770">
    <property type="entry name" value="TIF_eIF_4E_CS"/>
</dbReference>
<dbReference type="Gene3D" id="3.30.760.10">
    <property type="entry name" value="RNA Cap, Translation Initiation Factor Eif4e"/>
    <property type="match status" value="1"/>
</dbReference>
<organism evidence="2">
    <name type="scientific">Coccolithus braarudii</name>
    <dbReference type="NCBI Taxonomy" id="221442"/>
    <lineage>
        <taxon>Eukaryota</taxon>
        <taxon>Haptista</taxon>
        <taxon>Haptophyta</taxon>
        <taxon>Prymnesiophyceae</taxon>
        <taxon>Coccolithales</taxon>
        <taxon>Coccolithaceae</taxon>
        <taxon>Coccolithus</taxon>
    </lineage>
</organism>
<dbReference type="InterPro" id="IPR023398">
    <property type="entry name" value="TIF_eIF4e-like"/>
</dbReference>
<sequence length="179" mass="20859">MSTLASPWVFTYFKKAPNKSYEDNTFTLGTIRSAEEFWQLYVHLRRPVDDRPTACDYHVFREGIRPMWEDEANINGGKWIVRLRKGVASRYWEDVLLAILGGQFRVGSDEICGAVLSVRYQEDLLSIWNKSADSRRVCMQIRDTLRSVMSLPLDAVMEYKKHTDSMRDNSSYRNTNANF</sequence>
<accession>A0A7S0LND7</accession>
<dbReference type="PROSITE" id="PS00813">
    <property type="entry name" value="IF4E"/>
    <property type="match status" value="1"/>
</dbReference>
<dbReference type="AlphaFoldDB" id="A0A7S0LND7"/>
<reference evidence="2" key="1">
    <citation type="submission" date="2021-01" db="EMBL/GenBank/DDBJ databases">
        <authorList>
            <person name="Corre E."/>
            <person name="Pelletier E."/>
            <person name="Niang G."/>
            <person name="Scheremetjew M."/>
            <person name="Finn R."/>
            <person name="Kale V."/>
            <person name="Holt S."/>
            <person name="Cochrane G."/>
            <person name="Meng A."/>
            <person name="Brown T."/>
            <person name="Cohen L."/>
        </authorList>
    </citation>
    <scope>NUCLEOTIDE SEQUENCE</scope>
    <source>
        <strain evidence="2">PLY182g</strain>
    </source>
</reference>
<comment type="similarity">
    <text evidence="1">Belongs to the eukaryotic initiation factor 4E family.</text>
</comment>
<dbReference type="SUPFAM" id="SSF55418">
    <property type="entry name" value="eIF4e-like"/>
    <property type="match status" value="1"/>
</dbReference>
<dbReference type="GO" id="GO:0003743">
    <property type="term" value="F:translation initiation factor activity"/>
    <property type="evidence" value="ECO:0007669"/>
    <property type="project" value="UniProtKB-KW"/>
</dbReference>